<protein>
    <submittedName>
        <fullName evidence="1">Uncharacterized protein</fullName>
    </submittedName>
</protein>
<proteinExistence type="predicted"/>
<evidence type="ECO:0000313" key="2">
    <source>
        <dbReference type="EMBL" id="KYC53557.1"/>
    </source>
</evidence>
<dbReference type="EMBL" id="LNGF01000015">
    <property type="protein sequence ID" value="KYC47840.1"/>
    <property type="molecule type" value="Genomic_DNA"/>
</dbReference>
<dbReference type="AlphaFoldDB" id="A0A150IS90"/>
<gene>
    <name evidence="2" type="ORF">AMQ22_00228</name>
    <name evidence="1" type="ORF">APG11_00815</name>
</gene>
<reference evidence="3 4" key="1">
    <citation type="journal article" date="2016" name="ISME J.">
        <title>Chasing the elusive Euryarchaeota class WSA2: genomes reveal a uniquely fastidious methyl-reducing methanogen.</title>
        <authorList>
            <person name="Nobu M.K."/>
            <person name="Narihiro T."/>
            <person name="Kuroda K."/>
            <person name="Mei R."/>
            <person name="Liu W.T."/>
        </authorList>
    </citation>
    <scope>NUCLEOTIDE SEQUENCE [LARGE SCALE GENOMIC DNA]</scope>
    <source>
        <strain evidence="1">B15fssc0709_Meth_Bin003</strain>
        <strain evidence="2">U1lsi0528_Bin055</strain>
    </source>
</reference>
<evidence type="ECO:0000313" key="3">
    <source>
        <dbReference type="Proteomes" id="UP000075398"/>
    </source>
</evidence>
<name>A0A150IS90_9EURY</name>
<comment type="caution">
    <text evidence="1">The sequence shown here is derived from an EMBL/GenBank/DDBJ whole genome shotgun (WGS) entry which is preliminary data.</text>
</comment>
<evidence type="ECO:0000313" key="1">
    <source>
        <dbReference type="EMBL" id="KYC47840.1"/>
    </source>
</evidence>
<sequence length="68" mass="7823">MGKTIRFFSIEDDKTKAETQRSEPLLEIKYEFPGGDCGIEYLSPLEAKEFKKEILFSGGRILSFSRIM</sequence>
<dbReference type="EMBL" id="LNGC01000004">
    <property type="protein sequence ID" value="KYC53557.1"/>
    <property type="molecule type" value="Genomic_DNA"/>
</dbReference>
<accession>A0A150J8K1</accession>
<accession>A0A150IS90</accession>
<organism evidence="1 4">
    <name type="scientific">Candidatus Methanofastidiosum methylothiophilum</name>
    <dbReference type="NCBI Taxonomy" id="1705564"/>
    <lineage>
        <taxon>Archaea</taxon>
        <taxon>Methanobacteriati</taxon>
        <taxon>Methanobacteriota</taxon>
        <taxon>Stenosarchaea group</taxon>
        <taxon>Candidatus Methanofastidiosia</taxon>
        <taxon>Candidatus Methanofastidiosales</taxon>
        <taxon>Candidatus Methanofastidiosaceae</taxon>
        <taxon>Candidatus Methanofastidiosum</taxon>
    </lineage>
</organism>
<evidence type="ECO:0000313" key="4">
    <source>
        <dbReference type="Proteomes" id="UP000091929"/>
    </source>
</evidence>
<dbReference type="Proteomes" id="UP000091929">
    <property type="component" value="Unassembled WGS sequence"/>
</dbReference>
<dbReference type="Proteomes" id="UP000075398">
    <property type="component" value="Unassembled WGS sequence"/>
</dbReference>